<name>A0A6S7CPF0_9BURK</name>
<dbReference type="GO" id="GO:0005737">
    <property type="term" value="C:cytoplasm"/>
    <property type="evidence" value="ECO:0007669"/>
    <property type="project" value="InterPro"/>
</dbReference>
<proteinExistence type="predicted"/>
<evidence type="ECO:0000256" key="4">
    <source>
        <dbReference type="PROSITE-ProRule" id="PRU00050"/>
    </source>
</evidence>
<dbReference type="SUPFAM" id="SSF52738">
    <property type="entry name" value="Methylesterase CheB, C-terminal domain"/>
    <property type="match status" value="1"/>
</dbReference>
<dbReference type="Proteomes" id="UP000494203">
    <property type="component" value="Unassembled WGS sequence"/>
</dbReference>
<dbReference type="GO" id="GO:0000156">
    <property type="term" value="F:phosphorelay response regulator activity"/>
    <property type="evidence" value="ECO:0007669"/>
    <property type="project" value="InterPro"/>
</dbReference>
<keyword evidence="7" id="KW-1185">Reference proteome</keyword>
<dbReference type="Gene3D" id="3.40.50.180">
    <property type="entry name" value="Methylesterase CheB, C-terminal domain"/>
    <property type="match status" value="1"/>
</dbReference>
<feature type="active site" evidence="4">
    <location>
        <position position="53"/>
    </location>
</feature>
<dbReference type="PANTHER" id="PTHR42872:SF6">
    <property type="entry name" value="PROTEIN-GLUTAMATE METHYLESTERASE_PROTEIN-GLUTAMINE GLUTAMINASE"/>
    <property type="match status" value="1"/>
</dbReference>
<keyword evidence="4" id="KW-0145">Chemotaxis</keyword>
<feature type="domain" description="CheB-type methylesterase" evidence="5">
    <location>
        <begin position="14"/>
        <end position="179"/>
    </location>
</feature>
<protein>
    <recommendedName>
        <fullName evidence="2">protein-glutamate methylesterase</fullName>
        <ecNumber evidence="2">3.1.1.61</ecNumber>
    </recommendedName>
</protein>
<keyword evidence="1 4" id="KW-0378">Hydrolase</keyword>
<dbReference type="EMBL" id="CADIKZ010000003">
    <property type="protein sequence ID" value="CAB3846149.1"/>
    <property type="molecule type" value="Genomic_DNA"/>
</dbReference>
<evidence type="ECO:0000256" key="1">
    <source>
        <dbReference type="ARBA" id="ARBA00022801"/>
    </source>
</evidence>
<gene>
    <name evidence="6" type="primary">cheB_2</name>
    <name evidence="6" type="ORF">LMG26788_01517</name>
</gene>
<feature type="active site" evidence="4">
    <location>
        <position position="146"/>
    </location>
</feature>
<dbReference type="InterPro" id="IPR035909">
    <property type="entry name" value="CheB_C"/>
</dbReference>
<evidence type="ECO:0000313" key="7">
    <source>
        <dbReference type="Proteomes" id="UP000494203"/>
    </source>
</evidence>
<dbReference type="PROSITE" id="PS50122">
    <property type="entry name" value="CHEB"/>
    <property type="match status" value="1"/>
</dbReference>
<comment type="catalytic activity">
    <reaction evidence="3">
        <text>[protein]-L-glutamate 5-O-methyl ester + H2O = L-glutamyl-[protein] + methanol + H(+)</text>
        <dbReference type="Rhea" id="RHEA:23236"/>
        <dbReference type="Rhea" id="RHEA-COMP:10208"/>
        <dbReference type="Rhea" id="RHEA-COMP:10311"/>
        <dbReference type="ChEBI" id="CHEBI:15377"/>
        <dbReference type="ChEBI" id="CHEBI:15378"/>
        <dbReference type="ChEBI" id="CHEBI:17790"/>
        <dbReference type="ChEBI" id="CHEBI:29973"/>
        <dbReference type="ChEBI" id="CHEBI:82795"/>
        <dbReference type="EC" id="3.1.1.61"/>
    </reaction>
</comment>
<dbReference type="InterPro" id="IPR000673">
    <property type="entry name" value="Sig_transdc_resp-reg_Me-estase"/>
</dbReference>
<dbReference type="GO" id="GO:0008984">
    <property type="term" value="F:protein-glutamate methylesterase activity"/>
    <property type="evidence" value="ECO:0007669"/>
    <property type="project" value="UniProtKB-EC"/>
</dbReference>
<dbReference type="AlphaFoldDB" id="A0A6S7CPF0"/>
<evidence type="ECO:0000256" key="2">
    <source>
        <dbReference type="ARBA" id="ARBA00039140"/>
    </source>
</evidence>
<organism evidence="6 7">
    <name type="scientific">Achromobacter pulmonis</name>
    <dbReference type="NCBI Taxonomy" id="1389932"/>
    <lineage>
        <taxon>Bacteria</taxon>
        <taxon>Pseudomonadati</taxon>
        <taxon>Pseudomonadota</taxon>
        <taxon>Betaproteobacteria</taxon>
        <taxon>Burkholderiales</taxon>
        <taxon>Alcaligenaceae</taxon>
        <taxon>Achromobacter</taxon>
    </lineage>
</organism>
<dbReference type="GO" id="GO:0006935">
    <property type="term" value="P:chemotaxis"/>
    <property type="evidence" value="ECO:0007669"/>
    <property type="project" value="UniProtKB-UniRule"/>
</dbReference>
<dbReference type="PANTHER" id="PTHR42872">
    <property type="entry name" value="PROTEIN-GLUTAMATE METHYLESTERASE/PROTEIN-GLUTAMINE GLUTAMINASE"/>
    <property type="match status" value="1"/>
</dbReference>
<dbReference type="CDD" id="cd16433">
    <property type="entry name" value="CheB"/>
    <property type="match status" value="1"/>
</dbReference>
<dbReference type="Pfam" id="PF01339">
    <property type="entry name" value="CheB_methylest"/>
    <property type="match status" value="1"/>
</dbReference>
<evidence type="ECO:0000259" key="5">
    <source>
        <dbReference type="PROSITE" id="PS50122"/>
    </source>
</evidence>
<dbReference type="RefSeq" id="WP_175132283.1">
    <property type="nucleotide sequence ID" value="NZ_CADIJV010000005.1"/>
</dbReference>
<sequence>MSRRPSAPRDDKASTPGWDAIVIGGSSGAIEVLNLLLPALPAGLRAAVIVLLHLPRDRRSLLVEIFRDRCALPLREAEDQQPILPGHLYFAPPDYHLLVDRGPRLALSIGPPVHFSRPSIDVLFQSAADCYGARLLGILLSGANEDGAQGLAAIHAAGGQAVVQAPDSAAMRAMPDAALALLDTPCVRSPAAIAALLARLPARPLS</sequence>
<reference evidence="6 7" key="1">
    <citation type="submission" date="2020-04" db="EMBL/GenBank/DDBJ databases">
        <authorList>
            <person name="De Canck E."/>
        </authorList>
    </citation>
    <scope>NUCLEOTIDE SEQUENCE [LARGE SCALE GENOMIC DNA]</scope>
    <source>
        <strain evidence="6 7">LMG 26788</strain>
    </source>
</reference>
<feature type="active site" evidence="4">
    <location>
        <position position="26"/>
    </location>
</feature>
<dbReference type="EC" id="3.1.1.61" evidence="2"/>
<evidence type="ECO:0000256" key="3">
    <source>
        <dbReference type="ARBA" id="ARBA00048267"/>
    </source>
</evidence>
<evidence type="ECO:0000313" key="6">
    <source>
        <dbReference type="EMBL" id="CAB3846149.1"/>
    </source>
</evidence>
<accession>A0A6S7CPF0</accession>